<dbReference type="RefSeq" id="WP_203629131.1">
    <property type="nucleotide sequence ID" value="NZ_BNJR01000005.1"/>
</dbReference>
<keyword evidence="2" id="KW-1185">Reference proteome</keyword>
<dbReference type="EMBL" id="BNJR01000005">
    <property type="protein sequence ID" value="GHP13073.1"/>
    <property type="molecule type" value="Genomic_DNA"/>
</dbReference>
<dbReference type="Pfam" id="PF08876">
    <property type="entry name" value="DUF1836"/>
    <property type="match status" value="1"/>
</dbReference>
<reference evidence="1 2" key="1">
    <citation type="journal article" date="2021" name="Int. J. Syst. Evol. Microbiol.">
        <title>Lentilactobacillus fungorum sp. nov., isolated from spent mushroom substrates.</title>
        <authorList>
            <person name="Tohno M."/>
            <person name="Tanizawa Y."/>
            <person name="Kojima Y."/>
            <person name="Sakamoto M."/>
            <person name="Ohkuma M."/>
            <person name="Kobayashi H."/>
        </authorList>
    </citation>
    <scope>NUCLEOTIDE SEQUENCE [LARGE SCALE GENOMIC DNA]</scope>
    <source>
        <strain evidence="1 2">YK48G</strain>
    </source>
</reference>
<evidence type="ECO:0008006" key="3">
    <source>
        <dbReference type="Google" id="ProtNLM"/>
    </source>
</evidence>
<comment type="caution">
    <text evidence="1">The sequence shown here is derived from an EMBL/GenBank/DDBJ whole genome shotgun (WGS) entry which is preliminary data.</text>
</comment>
<protein>
    <recommendedName>
        <fullName evidence="3">DUF1836 domain-containing protein</fullName>
    </recommendedName>
</protein>
<dbReference type="PANTHER" id="PTHR40056:SF1">
    <property type="entry name" value="DUF1836 DOMAIN-CONTAINING PROTEIN"/>
    <property type="match status" value="1"/>
</dbReference>
<organism evidence="1 2">
    <name type="scientific">Lentilactobacillus fungorum</name>
    <dbReference type="NCBI Taxonomy" id="2201250"/>
    <lineage>
        <taxon>Bacteria</taxon>
        <taxon>Bacillati</taxon>
        <taxon>Bacillota</taxon>
        <taxon>Bacilli</taxon>
        <taxon>Lactobacillales</taxon>
        <taxon>Lactobacillaceae</taxon>
        <taxon>Lentilactobacillus</taxon>
    </lineage>
</organism>
<evidence type="ECO:0000313" key="2">
    <source>
        <dbReference type="Proteomes" id="UP000604765"/>
    </source>
</evidence>
<sequence length="157" mass="17589">MLKQTVSHQLSKIVLPHYQELPNIDLYMDQVIDQVNQFLVPLTNTAITKSMINSYVKNGLVARPVKKRYSRDHIATILVISILKQILSLDSVAGAIKIALTLKPLAKAYDQFITVVNSELKKAAKTPVSAEQYQTIAIQSLLYKLIVEDVIRQSVSN</sequence>
<gene>
    <name evidence="1" type="ORF">YK48G_04980</name>
</gene>
<evidence type="ECO:0000313" key="1">
    <source>
        <dbReference type="EMBL" id="GHP13073.1"/>
    </source>
</evidence>
<dbReference type="PANTHER" id="PTHR40056">
    <property type="entry name" value="HYPOTHETICAL CYTOSOLIC PROTEIN"/>
    <property type="match status" value="1"/>
</dbReference>
<dbReference type="InterPro" id="IPR014975">
    <property type="entry name" value="DUF1836"/>
</dbReference>
<proteinExistence type="predicted"/>
<dbReference type="Proteomes" id="UP000604765">
    <property type="component" value="Unassembled WGS sequence"/>
</dbReference>
<name>A0ABQ3VXF6_9LACO</name>
<accession>A0ABQ3VXF6</accession>